<organism evidence="2 3">
    <name type="scientific">Musa acuminata subsp. malaccensis</name>
    <name type="common">Wild banana</name>
    <name type="synonym">Musa malaccensis</name>
    <dbReference type="NCBI Taxonomy" id="214687"/>
    <lineage>
        <taxon>Eukaryota</taxon>
        <taxon>Viridiplantae</taxon>
        <taxon>Streptophyta</taxon>
        <taxon>Embryophyta</taxon>
        <taxon>Tracheophyta</taxon>
        <taxon>Spermatophyta</taxon>
        <taxon>Magnoliopsida</taxon>
        <taxon>Liliopsida</taxon>
        <taxon>Zingiberales</taxon>
        <taxon>Musaceae</taxon>
        <taxon>Musa</taxon>
    </lineage>
</organism>
<dbReference type="InParanoid" id="A0A804IHL2"/>
<feature type="region of interest" description="Disordered" evidence="1">
    <location>
        <begin position="1"/>
        <end position="27"/>
    </location>
</feature>
<evidence type="ECO:0000313" key="2">
    <source>
        <dbReference type="EnsemblPlants" id="Ma03_p29130.1"/>
    </source>
</evidence>
<proteinExistence type="predicted"/>
<keyword evidence="3" id="KW-1185">Reference proteome</keyword>
<dbReference type="EnsemblPlants" id="Ma03_t29130.1">
    <property type="protein sequence ID" value="Ma03_p29130.1"/>
    <property type="gene ID" value="Ma03_g29130"/>
</dbReference>
<dbReference type="Gramene" id="Ma03_t29130.1">
    <property type="protein sequence ID" value="Ma03_p29130.1"/>
    <property type="gene ID" value="Ma03_g29130"/>
</dbReference>
<feature type="compositionally biased region" description="Polar residues" evidence="1">
    <location>
        <begin position="8"/>
        <end position="17"/>
    </location>
</feature>
<evidence type="ECO:0000256" key="1">
    <source>
        <dbReference type="SAM" id="MobiDB-lite"/>
    </source>
</evidence>
<evidence type="ECO:0000313" key="3">
    <source>
        <dbReference type="Proteomes" id="UP000012960"/>
    </source>
</evidence>
<dbReference type="Proteomes" id="UP000012960">
    <property type="component" value="Unplaced"/>
</dbReference>
<dbReference type="AlphaFoldDB" id="A0A804IHL2"/>
<protein>
    <submittedName>
        <fullName evidence="2">Uncharacterized protein</fullName>
    </submittedName>
</protein>
<reference evidence="2" key="1">
    <citation type="submission" date="2021-05" db="UniProtKB">
        <authorList>
            <consortium name="EnsemblPlants"/>
        </authorList>
    </citation>
    <scope>IDENTIFICATION</scope>
    <source>
        <strain evidence="2">subsp. malaccensis</strain>
    </source>
</reference>
<name>A0A804IHL2_MUSAM</name>
<sequence>MNAELSPFPSSSMQNMMHIQANHISGD</sequence>
<accession>A0A804IHL2</accession>